<dbReference type="InterPro" id="IPR017926">
    <property type="entry name" value="GATASE"/>
</dbReference>
<dbReference type="GO" id="GO:0005829">
    <property type="term" value="C:cytosol"/>
    <property type="evidence" value="ECO:0007669"/>
    <property type="project" value="TreeGrafter"/>
</dbReference>
<dbReference type="PANTHER" id="PTHR43418:SF4">
    <property type="entry name" value="MULTIFUNCTIONAL TRYPTOPHAN BIOSYNTHESIS PROTEIN"/>
    <property type="match status" value="1"/>
</dbReference>
<sequence>MLLLRPFLALWLLLMPVIALSISELPSPRQNNNPQWDMVLTNPRPVMTFSVSGHDPKWHYELQIASDETFRNVVAHYKNIRQLNPYFAQVRVKPENRLKDGRYYWRVRTLNKKAVSPWAVSRFVMDYQGSRTFSGHLRVPVKSIEVSSGENPKNIIDWDDQGQLTFWNNSPLGIGEKNSWVVLDLGKKTALSRFWMLSTRSITAAAGWLVDFQWQYSDDRVSWKDIRDAKVVGNDTYRNIIDFKPVTARYFRLLINKQNALQAQINTIIPYTKGSPSIPDVPEGKYVLLVGNQMNGFTYTQLSDFVKSKGFKTVLVPHYEFSLDVLKKLKHKPMAIMFSGNNADWQYLPMFEYYGEYQVMREVRDIPMMGMCAGNEFFAMAYGISFAHWMEWFDDTIFRKNQGLPVDKVTIQPPFTSNPIFDNVPNPFQAVEIHSWSVSDEFIKEHQDFAVMARSSYIQAMHNVNRPVYSTQFHPAAVVPYNQSGPIMANFLEFASRWRLN</sequence>
<dbReference type="eggNOG" id="COG0512">
    <property type="taxonomic scope" value="Bacteria"/>
</dbReference>
<gene>
    <name evidence="3" type="ORF">GV64_19980</name>
</gene>
<dbReference type="Gene3D" id="2.60.40.10">
    <property type="entry name" value="Immunoglobulins"/>
    <property type="match status" value="1"/>
</dbReference>
<dbReference type="Pfam" id="PF00117">
    <property type="entry name" value="GATase"/>
    <property type="match status" value="1"/>
</dbReference>
<dbReference type="Pfam" id="PF00754">
    <property type="entry name" value="F5_F8_type_C"/>
    <property type="match status" value="1"/>
</dbReference>
<evidence type="ECO:0000313" key="3">
    <source>
        <dbReference type="EMBL" id="KEI72700.1"/>
    </source>
</evidence>
<proteinExistence type="predicted"/>
<name>A0A081KEX4_9GAMM</name>
<dbReference type="STRING" id="305900.GV64_19980"/>
<dbReference type="InterPro" id="IPR008979">
    <property type="entry name" value="Galactose-bd-like_sf"/>
</dbReference>
<comment type="caution">
    <text evidence="3">The sequence shown here is derived from an EMBL/GenBank/DDBJ whole genome shotgun (WGS) entry which is preliminary data.</text>
</comment>
<organism evidence="3 4">
    <name type="scientific">Endozoicomonas elysicola</name>
    <dbReference type="NCBI Taxonomy" id="305900"/>
    <lineage>
        <taxon>Bacteria</taxon>
        <taxon>Pseudomonadati</taxon>
        <taxon>Pseudomonadota</taxon>
        <taxon>Gammaproteobacteria</taxon>
        <taxon>Oceanospirillales</taxon>
        <taxon>Endozoicomonadaceae</taxon>
        <taxon>Endozoicomonas</taxon>
    </lineage>
</organism>
<dbReference type="SUPFAM" id="SSF52317">
    <property type="entry name" value="Class I glutamine amidotransferase-like"/>
    <property type="match status" value="1"/>
</dbReference>
<feature type="domain" description="F5/8 type C" evidence="2">
    <location>
        <begin position="120"/>
        <end position="253"/>
    </location>
</feature>
<dbReference type="EMBL" id="JOJP01000001">
    <property type="protein sequence ID" value="KEI72700.1"/>
    <property type="molecule type" value="Genomic_DNA"/>
</dbReference>
<evidence type="ECO:0000259" key="2">
    <source>
        <dbReference type="PROSITE" id="PS50022"/>
    </source>
</evidence>
<accession>A0A081KEX4</accession>
<evidence type="ECO:0000313" key="4">
    <source>
        <dbReference type="Proteomes" id="UP000027997"/>
    </source>
</evidence>
<dbReference type="PROSITE" id="PS50022">
    <property type="entry name" value="FA58C_3"/>
    <property type="match status" value="1"/>
</dbReference>
<dbReference type="GO" id="GO:0000162">
    <property type="term" value="P:L-tryptophan biosynthetic process"/>
    <property type="evidence" value="ECO:0007669"/>
    <property type="project" value="TreeGrafter"/>
</dbReference>
<dbReference type="Gene3D" id="3.40.50.880">
    <property type="match status" value="1"/>
</dbReference>
<dbReference type="InterPro" id="IPR029062">
    <property type="entry name" value="Class_I_gatase-like"/>
</dbReference>
<dbReference type="RefSeq" id="WP_020581366.1">
    <property type="nucleotide sequence ID" value="NZ_JOJP01000001.1"/>
</dbReference>
<dbReference type="InterPro" id="IPR013783">
    <property type="entry name" value="Ig-like_fold"/>
</dbReference>
<dbReference type="SUPFAM" id="SSF49785">
    <property type="entry name" value="Galactose-binding domain-like"/>
    <property type="match status" value="1"/>
</dbReference>
<dbReference type="InterPro" id="IPR050472">
    <property type="entry name" value="Anth_synth/Amidotransfase"/>
</dbReference>
<dbReference type="Proteomes" id="UP000027997">
    <property type="component" value="Unassembled WGS sequence"/>
</dbReference>
<keyword evidence="1" id="KW-0315">Glutamine amidotransferase</keyword>
<dbReference type="GO" id="GO:0004049">
    <property type="term" value="F:anthranilate synthase activity"/>
    <property type="evidence" value="ECO:0007669"/>
    <property type="project" value="TreeGrafter"/>
</dbReference>
<dbReference type="PROSITE" id="PS51273">
    <property type="entry name" value="GATASE_TYPE_1"/>
    <property type="match status" value="1"/>
</dbReference>
<dbReference type="PANTHER" id="PTHR43418">
    <property type="entry name" value="MULTIFUNCTIONAL TRYPTOPHAN BIOSYNTHESIS PROTEIN-RELATED"/>
    <property type="match status" value="1"/>
</dbReference>
<evidence type="ECO:0000256" key="1">
    <source>
        <dbReference type="ARBA" id="ARBA00022962"/>
    </source>
</evidence>
<protein>
    <recommendedName>
        <fullName evidence="2">F5/8 type C domain-containing protein</fullName>
    </recommendedName>
</protein>
<dbReference type="AlphaFoldDB" id="A0A081KEX4"/>
<reference evidence="3 4" key="1">
    <citation type="submission" date="2014-06" db="EMBL/GenBank/DDBJ databases">
        <title>Whole Genome Sequences of Three Symbiotic Endozoicomonas Bacteria.</title>
        <authorList>
            <person name="Neave M.J."/>
            <person name="Apprill A."/>
            <person name="Voolstra C.R."/>
        </authorList>
    </citation>
    <scope>NUCLEOTIDE SEQUENCE [LARGE SCALE GENOMIC DNA]</scope>
    <source>
        <strain evidence="3 4">DSM 22380</strain>
    </source>
</reference>
<dbReference type="InterPro" id="IPR000421">
    <property type="entry name" value="FA58C"/>
</dbReference>
<dbReference type="Gene3D" id="2.60.120.260">
    <property type="entry name" value="Galactose-binding domain-like"/>
    <property type="match status" value="1"/>
</dbReference>
<keyword evidence="4" id="KW-1185">Reference proteome</keyword>